<keyword evidence="5 7" id="KW-1133">Transmembrane helix</keyword>
<keyword evidence="11" id="KW-1185">Reference proteome</keyword>
<feature type="transmembrane region" description="Helical" evidence="7">
    <location>
        <begin position="477"/>
        <end position="498"/>
    </location>
</feature>
<dbReference type="GO" id="GO:0005227">
    <property type="term" value="F:calcium-activated cation channel activity"/>
    <property type="evidence" value="ECO:0007669"/>
    <property type="project" value="InterPro"/>
</dbReference>
<feature type="transmembrane region" description="Helical" evidence="7">
    <location>
        <begin position="397"/>
        <end position="419"/>
    </location>
</feature>
<feature type="domain" description="CSC1/OSCA1-like 7TM region" evidence="8">
    <location>
        <begin position="355"/>
        <end position="599"/>
    </location>
</feature>
<organism evidence="10 11">
    <name type="scientific">Aspergillus bertholletiae</name>
    <dbReference type="NCBI Taxonomy" id="1226010"/>
    <lineage>
        <taxon>Eukaryota</taxon>
        <taxon>Fungi</taxon>
        <taxon>Dikarya</taxon>
        <taxon>Ascomycota</taxon>
        <taxon>Pezizomycotina</taxon>
        <taxon>Eurotiomycetes</taxon>
        <taxon>Eurotiomycetidae</taxon>
        <taxon>Eurotiales</taxon>
        <taxon>Aspergillaceae</taxon>
        <taxon>Aspergillus</taxon>
        <taxon>Aspergillus subgen. Circumdati</taxon>
    </lineage>
</organism>
<accession>A0A5N7AS43</accession>
<dbReference type="PANTHER" id="PTHR13018:SF20">
    <property type="entry name" value="SPORULATION-SPECIFIC PROTEIN 75"/>
    <property type="match status" value="1"/>
</dbReference>
<sequence>MDISTLSKTVNDAAGKAQKNEGLSAQAFFISLAVYGSIFLPASYLFTVLKDIYYKGFQPRCLVDIDILPLPKGRVLWIKHIWEFLKDDTKLIKKLGLDCYFFLRLLQLAIKAFTPMAVIILPVLLPVNYTANSARIGGLDRFSISNIQRGQHTRWWITAFVSSLINIYLWHLLLLEFKIVVKIRQQYLYGSCQGRAVTTILVTEIPPQMWNTEDLRLVYSAYNGGPVDIILPKAETCESMENELTNLYRDLDDLKQIRPDKFSTIYFHSDIRRFFRYIRREGILRWQIRNLQREIERIKSIAIFYFSDLFTAHLLLQTRTSSSPMELNAHIVDGNAMTSESVIYQNRYFRALWNIAMAISLNTLAILWIVPISLTGLLSQLVYLDCISSSLSGLSDYQLGAIQGLAPQVAASILMYSFPHLSIEIFFQRHYFIFLFTQLFLVVSISSSLTTMIPEIANDIQSVPSVLAKNLPKASNYFYSYFLLQAITQSVMVLFQLPGSLWTYMKRRRKEYLPQTVQWSLLYPVFTNLICICIIFSAISPLILLLGSVMFGVFLIVHSYQAIYVLETEIDTAGMLYWEALNNIFVGIYTMDLFLIGLFVLQNALGPSVVATVLLVASALIHNNVRTRLHPLVKFLSANRRGSGN</sequence>
<reference evidence="10 11" key="1">
    <citation type="submission" date="2019-04" db="EMBL/GenBank/DDBJ databases">
        <title>Friends and foes A comparative genomics studyof 23 Aspergillus species from section Flavi.</title>
        <authorList>
            <consortium name="DOE Joint Genome Institute"/>
            <person name="Kjaerbolling I."/>
            <person name="Vesth T."/>
            <person name="Frisvad J.C."/>
            <person name="Nybo J.L."/>
            <person name="Theobald S."/>
            <person name="Kildgaard S."/>
            <person name="Isbrandt T."/>
            <person name="Kuo A."/>
            <person name="Sato A."/>
            <person name="Lyhne E.K."/>
            <person name="Kogle M.E."/>
            <person name="Wiebenga A."/>
            <person name="Kun R.S."/>
            <person name="Lubbers R.J."/>
            <person name="Makela M.R."/>
            <person name="Barry K."/>
            <person name="Chovatia M."/>
            <person name="Clum A."/>
            <person name="Daum C."/>
            <person name="Haridas S."/>
            <person name="He G."/>
            <person name="LaButti K."/>
            <person name="Lipzen A."/>
            <person name="Mondo S."/>
            <person name="Riley R."/>
            <person name="Salamov A."/>
            <person name="Simmons B.A."/>
            <person name="Magnuson J.K."/>
            <person name="Henrissat B."/>
            <person name="Mortensen U.H."/>
            <person name="Larsen T.O."/>
            <person name="Devries R.P."/>
            <person name="Grigoriev I.V."/>
            <person name="Machida M."/>
            <person name="Baker S.E."/>
            <person name="Andersen M.R."/>
        </authorList>
    </citation>
    <scope>NUCLEOTIDE SEQUENCE [LARGE SCALE GENOMIC DNA]</scope>
    <source>
        <strain evidence="10 11">IBT 29228</strain>
    </source>
</reference>
<evidence type="ECO:0000256" key="3">
    <source>
        <dbReference type="ARBA" id="ARBA00022448"/>
    </source>
</evidence>
<dbReference type="InterPro" id="IPR003864">
    <property type="entry name" value="CSC1/OSCA1-like_7TM"/>
</dbReference>
<evidence type="ECO:0000256" key="7">
    <source>
        <dbReference type="SAM" id="Phobius"/>
    </source>
</evidence>
<comment type="similarity">
    <text evidence="2">Belongs to the CSC1 (TC 1.A.17) family.</text>
</comment>
<evidence type="ECO:0000256" key="1">
    <source>
        <dbReference type="ARBA" id="ARBA00004141"/>
    </source>
</evidence>
<evidence type="ECO:0000259" key="8">
    <source>
        <dbReference type="Pfam" id="PF02714"/>
    </source>
</evidence>
<dbReference type="GO" id="GO:0005886">
    <property type="term" value="C:plasma membrane"/>
    <property type="evidence" value="ECO:0007669"/>
    <property type="project" value="TreeGrafter"/>
</dbReference>
<comment type="subcellular location">
    <subcellularLocation>
        <location evidence="1">Membrane</location>
        <topology evidence="1">Multi-pass membrane protein</topology>
    </subcellularLocation>
</comment>
<name>A0A5N7AS43_9EURO</name>
<gene>
    <name evidence="10" type="ORF">BDV26DRAFT_285761</name>
</gene>
<keyword evidence="4 7" id="KW-0812">Transmembrane</keyword>
<dbReference type="Proteomes" id="UP000326198">
    <property type="component" value="Unassembled WGS sequence"/>
</dbReference>
<feature type="transmembrane region" description="Helical" evidence="7">
    <location>
        <begin position="27"/>
        <end position="49"/>
    </location>
</feature>
<evidence type="ECO:0008006" key="12">
    <source>
        <dbReference type="Google" id="ProtNLM"/>
    </source>
</evidence>
<feature type="transmembrane region" description="Helical" evidence="7">
    <location>
        <begin position="605"/>
        <end position="625"/>
    </location>
</feature>
<feature type="transmembrane region" description="Helical" evidence="7">
    <location>
        <begin position="519"/>
        <end position="539"/>
    </location>
</feature>
<dbReference type="InterPro" id="IPR032880">
    <property type="entry name" value="CSC1/OSCA1-like_N"/>
</dbReference>
<feature type="transmembrane region" description="Helical" evidence="7">
    <location>
        <begin position="545"/>
        <end position="566"/>
    </location>
</feature>
<dbReference type="OrthoDB" id="4482316at2759"/>
<evidence type="ECO:0000256" key="6">
    <source>
        <dbReference type="ARBA" id="ARBA00023136"/>
    </source>
</evidence>
<evidence type="ECO:0000256" key="4">
    <source>
        <dbReference type="ARBA" id="ARBA00022692"/>
    </source>
</evidence>
<dbReference type="InterPro" id="IPR045122">
    <property type="entry name" value="Csc1-like"/>
</dbReference>
<dbReference type="Pfam" id="PF13967">
    <property type="entry name" value="RSN1_TM"/>
    <property type="match status" value="1"/>
</dbReference>
<evidence type="ECO:0000313" key="10">
    <source>
        <dbReference type="EMBL" id="KAE8372671.1"/>
    </source>
</evidence>
<evidence type="ECO:0000259" key="9">
    <source>
        <dbReference type="Pfam" id="PF13967"/>
    </source>
</evidence>
<proteinExistence type="inferred from homology"/>
<dbReference type="PANTHER" id="PTHR13018">
    <property type="entry name" value="PROBABLE MEMBRANE PROTEIN DUF221-RELATED"/>
    <property type="match status" value="1"/>
</dbReference>
<feature type="transmembrane region" description="Helical" evidence="7">
    <location>
        <begin position="431"/>
        <end position="457"/>
    </location>
</feature>
<dbReference type="AlphaFoldDB" id="A0A5N7AS43"/>
<keyword evidence="3" id="KW-0813">Transport</keyword>
<feature type="transmembrane region" description="Helical" evidence="7">
    <location>
        <begin position="155"/>
        <end position="175"/>
    </location>
</feature>
<dbReference type="Pfam" id="PF02714">
    <property type="entry name" value="RSN1_7TM"/>
    <property type="match status" value="1"/>
</dbReference>
<evidence type="ECO:0000256" key="2">
    <source>
        <dbReference type="ARBA" id="ARBA00007779"/>
    </source>
</evidence>
<feature type="transmembrane region" description="Helical" evidence="7">
    <location>
        <begin position="101"/>
        <end position="125"/>
    </location>
</feature>
<keyword evidence="6 7" id="KW-0472">Membrane</keyword>
<feature type="transmembrane region" description="Helical" evidence="7">
    <location>
        <begin position="351"/>
        <end position="377"/>
    </location>
</feature>
<dbReference type="EMBL" id="ML736347">
    <property type="protein sequence ID" value="KAE8372671.1"/>
    <property type="molecule type" value="Genomic_DNA"/>
</dbReference>
<feature type="domain" description="CSC1/OSCA1-like N-terminal transmembrane" evidence="9">
    <location>
        <begin position="27"/>
        <end position="173"/>
    </location>
</feature>
<feature type="transmembrane region" description="Helical" evidence="7">
    <location>
        <begin position="578"/>
        <end position="599"/>
    </location>
</feature>
<evidence type="ECO:0000313" key="11">
    <source>
        <dbReference type="Proteomes" id="UP000326198"/>
    </source>
</evidence>
<protein>
    <recommendedName>
        <fullName evidence="12">DUF221-domain-containing protein</fullName>
    </recommendedName>
</protein>
<evidence type="ECO:0000256" key="5">
    <source>
        <dbReference type="ARBA" id="ARBA00022989"/>
    </source>
</evidence>